<reference evidence="4 5" key="1">
    <citation type="journal article" date="2010" name="Proc. Natl. Acad. Sci. U.S.A.">
        <title>A Nitrospira metagenome illuminates the physiology and evolution of globally important nitrite-oxidizing bacteria.</title>
        <authorList>
            <person name="Lucker S."/>
            <person name="Wagner M."/>
            <person name="Maixner F."/>
            <person name="Pelletier E."/>
            <person name="Koch H."/>
            <person name="Vacherie B."/>
            <person name="Rattei T."/>
            <person name="Sinninghe Damste J."/>
            <person name="Spieck E."/>
            <person name="Le Paslier D."/>
            <person name="Daims H."/>
        </authorList>
    </citation>
    <scope>NUCLEOTIDE SEQUENCE [LARGE SCALE GENOMIC DNA]</scope>
</reference>
<evidence type="ECO:0000259" key="3">
    <source>
        <dbReference type="PROSITE" id="PS51371"/>
    </source>
</evidence>
<evidence type="ECO:0000256" key="2">
    <source>
        <dbReference type="PROSITE-ProRule" id="PRU00703"/>
    </source>
</evidence>
<keyword evidence="5" id="KW-1185">Reference proteome</keyword>
<dbReference type="SUPFAM" id="SSF54631">
    <property type="entry name" value="CBS-domain pair"/>
    <property type="match status" value="1"/>
</dbReference>
<dbReference type="KEGG" id="nde:NIDE3783"/>
<dbReference type="InterPro" id="IPR051257">
    <property type="entry name" value="Diverse_CBS-Domain"/>
</dbReference>
<dbReference type="Gene3D" id="3.10.580.10">
    <property type="entry name" value="CBS-domain"/>
    <property type="match status" value="2"/>
</dbReference>
<dbReference type="STRING" id="330214.NIDE3783"/>
<dbReference type="Proteomes" id="UP000001660">
    <property type="component" value="Chromosome"/>
</dbReference>
<proteinExistence type="predicted"/>
<evidence type="ECO:0000313" key="5">
    <source>
        <dbReference type="Proteomes" id="UP000001660"/>
    </source>
</evidence>
<feature type="domain" description="CBS" evidence="3">
    <location>
        <begin position="31"/>
        <end position="87"/>
    </location>
</feature>
<dbReference type="EMBL" id="FP929003">
    <property type="protein sequence ID" value="CBK43459.1"/>
    <property type="molecule type" value="Genomic_DNA"/>
</dbReference>
<feature type="domain" description="CBS" evidence="3">
    <location>
        <begin position="95"/>
        <end position="152"/>
    </location>
</feature>
<organism evidence="4 5">
    <name type="scientific">Nitrospira defluvii</name>
    <dbReference type="NCBI Taxonomy" id="330214"/>
    <lineage>
        <taxon>Bacteria</taxon>
        <taxon>Pseudomonadati</taxon>
        <taxon>Nitrospirota</taxon>
        <taxon>Nitrospiria</taxon>
        <taxon>Nitrospirales</taxon>
        <taxon>Nitrospiraceae</taxon>
        <taxon>Nitrospira</taxon>
    </lineage>
</organism>
<dbReference type="InterPro" id="IPR000644">
    <property type="entry name" value="CBS_dom"/>
</dbReference>
<gene>
    <name evidence="4" type="ORF">NIDE3783</name>
</gene>
<evidence type="ECO:0000313" key="4">
    <source>
        <dbReference type="EMBL" id="CBK43459.1"/>
    </source>
</evidence>
<dbReference type="CDD" id="cd02205">
    <property type="entry name" value="CBS_pair_SF"/>
    <property type="match status" value="1"/>
</dbReference>
<dbReference type="Pfam" id="PF00571">
    <property type="entry name" value="CBS"/>
    <property type="match status" value="2"/>
</dbReference>
<dbReference type="PANTHER" id="PTHR43080:SF26">
    <property type="entry name" value="REGULATORY PROTEIN"/>
    <property type="match status" value="1"/>
</dbReference>
<sequence>MVKKRKAPARRPAGAGRRRVAFEELTVGDIVNKRVQAARLDMKGDRVAKLLLKEGSHVPVVDQAKQLAGVVSEHDLLSALDEGQAWSAQTAKDLMTENPYSVPPETSLSTLIHVLTESDLMSVPVVTAQNRLVGVVTRRDVVRAALRPGVKRRATGR</sequence>
<dbReference type="PANTHER" id="PTHR43080">
    <property type="entry name" value="CBS DOMAIN-CONTAINING PROTEIN CBSX3, MITOCHONDRIAL"/>
    <property type="match status" value="1"/>
</dbReference>
<dbReference type="AlphaFoldDB" id="D8PJ85"/>
<dbReference type="InterPro" id="IPR046342">
    <property type="entry name" value="CBS_dom_sf"/>
</dbReference>
<accession>D8PJ85</accession>
<dbReference type="HOGENOM" id="CLU_1674713_0_0_0"/>
<dbReference type="eggNOG" id="COG0517">
    <property type="taxonomic scope" value="Bacteria"/>
</dbReference>
<keyword evidence="1 2" id="KW-0129">CBS domain</keyword>
<evidence type="ECO:0000256" key="1">
    <source>
        <dbReference type="ARBA" id="ARBA00023122"/>
    </source>
</evidence>
<protein>
    <recommendedName>
        <fullName evidence="3">CBS domain-containing protein</fullName>
    </recommendedName>
</protein>
<dbReference type="SMART" id="SM00116">
    <property type="entry name" value="CBS"/>
    <property type="match status" value="2"/>
</dbReference>
<name>D8PJ85_9BACT</name>
<dbReference type="PROSITE" id="PS51371">
    <property type="entry name" value="CBS"/>
    <property type="match status" value="2"/>
</dbReference>